<dbReference type="AlphaFoldDB" id="K9AKR1"/>
<evidence type="ECO:0000256" key="1">
    <source>
        <dbReference type="SAM" id="MobiDB-lite"/>
    </source>
</evidence>
<protein>
    <submittedName>
        <fullName evidence="2">Uncharacterized protein</fullName>
    </submittedName>
</protein>
<sequence>MDGVIPDCDDALGQCPDVEGAVLGRRGNDMMRGDGEGEGDDEEFVLRAEVIIDQRVAQACLRRDLPSGDRRRMSAGKQTLSRGDESLPGVRRPRGPTRLFIDHGGIVPFLGRSLRP</sequence>
<evidence type="ECO:0000313" key="3">
    <source>
        <dbReference type="Proteomes" id="UP000009879"/>
    </source>
</evidence>
<dbReference type="Proteomes" id="UP000009879">
    <property type="component" value="Unassembled WGS sequence"/>
</dbReference>
<gene>
    <name evidence="2" type="ORF">C272_06455</name>
</gene>
<organism evidence="2 3">
    <name type="scientific">Brevibacterium casei S18</name>
    <dbReference type="NCBI Taxonomy" id="1229781"/>
    <lineage>
        <taxon>Bacteria</taxon>
        <taxon>Bacillati</taxon>
        <taxon>Actinomycetota</taxon>
        <taxon>Actinomycetes</taxon>
        <taxon>Micrococcales</taxon>
        <taxon>Brevibacteriaceae</taxon>
        <taxon>Brevibacterium</taxon>
    </lineage>
</organism>
<name>K9AKR1_9MICO</name>
<proteinExistence type="predicted"/>
<keyword evidence="3" id="KW-1185">Reference proteome</keyword>
<dbReference type="EMBL" id="AMSP01000004">
    <property type="protein sequence ID" value="EKU47854.1"/>
    <property type="molecule type" value="Genomic_DNA"/>
</dbReference>
<comment type="caution">
    <text evidence="2">The sequence shown here is derived from an EMBL/GenBank/DDBJ whole genome shotgun (WGS) entry which is preliminary data.</text>
</comment>
<reference evidence="2 3" key="1">
    <citation type="submission" date="2012-09" db="EMBL/GenBank/DDBJ databases">
        <title>Genome Sequence of Brevibacterium casei S18.</title>
        <authorList>
            <person name="Sharma R."/>
            <person name="Singh A."/>
            <person name="Jangir P.K."/>
        </authorList>
    </citation>
    <scope>NUCLEOTIDE SEQUENCE [LARGE SCALE GENOMIC DNA]</scope>
    <source>
        <strain evidence="2 3">S18</strain>
    </source>
</reference>
<accession>K9AKR1</accession>
<feature type="region of interest" description="Disordered" evidence="1">
    <location>
        <begin position="65"/>
        <end position="98"/>
    </location>
</feature>
<evidence type="ECO:0000313" key="2">
    <source>
        <dbReference type="EMBL" id="EKU47854.1"/>
    </source>
</evidence>